<dbReference type="InterPro" id="IPR016181">
    <property type="entry name" value="Acyl_CoA_acyltransferase"/>
</dbReference>
<dbReference type="InterPro" id="IPR045057">
    <property type="entry name" value="Gcn5-rel_NAT"/>
</dbReference>
<dbReference type="InterPro" id="IPR031165">
    <property type="entry name" value="GNAT_YJDJ"/>
</dbReference>
<dbReference type="SUPFAM" id="SSF55729">
    <property type="entry name" value="Acyl-CoA N-acyltransferases (Nat)"/>
    <property type="match status" value="1"/>
</dbReference>
<dbReference type="GO" id="GO:0016740">
    <property type="term" value="F:transferase activity"/>
    <property type="evidence" value="ECO:0007669"/>
    <property type="project" value="UniProtKB-KW"/>
</dbReference>
<gene>
    <name evidence="2" type="ORF">NU09_1668</name>
</gene>
<accession>A0A444WBX9</accession>
<dbReference type="PROSITE" id="PS51729">
    <property type="entry name" value="GNAT_YJDJ"/>
    <property type="match status" value="1"/>
</dbReference>
<keyword evidence="3" id="KW-1185">Reference proteome</keyword>
<proteinExistence type="predicted"/>
<dbReference type="PANTHER" id="PTHR31435:SF9">
    <property type="entry name" value="PROTEIN NATD1"/>
    <property type="match status" value="1"/>
</dbReference>
<sequence length="100" mass="11682">MERENYSFTDNRSMNQFEMKMEDGEIAFLEYYIDGKKIFLNHTEVPVPLRGKGLAAILVEKSLDYCRKNNLIVVPACSYVAHFIDNNPEWHDVLSEGYQM</sequence>
<evidence type="ECO:0000259" key="1">
    <source>
        <dbReference type="PROSITE" id="PS51729"/>
    </source>
</evidence>
<reference evidence="2 3" key="1">
    <citation type="submission" date="2014-12" db="EMBL/GenBank/DDBJ databases">
        <title>Genome sequence of Flavobacterium beibuense RSKm HC5.</title>
        <authorList>
            <person name="Kim J.F."/>
            <person name="Song J.Y."/>
            <person name="Kwak M.-J."/>
            <person name="Lee S.-W."/>
        </authorList>
    </citation>
    <scope>NUCLEOTIDE SEQUENCE [LARGE SCALE GENOMIC DNA]</scope>
    <source>
        <strain evidence="2 3">RSKm HC5</strain>
    </source>
</reference>
<dbReference type="AlphaFoldDB" id="A0A444WBX9"/>
<comment type="caution">
    <text evidence="2">The sequence shown here is derived from an EMBL/GenBank/DDBJ whole genome shotgun (WGS) entry which is preliminary data.</text>
</comment>
<feature type="domain" description="N-acetyltransferase" evidence="1">
    <location>
        <begin position="9"/>
        <end position="95"/>
    </location>
</feature>
<evidence type="ECO:0000313" key="2">
    <source>
        <dbReference type="EMBL" id="RYJ43330.1"/>
    </source>
</evidence>
<name>A0A444WBX9_9FLAO</name>
<organism evidence="2 3">
    <name type="scientific">Flavobacterium beibuense</name>
    <dbReference type="NCBI Taxonomy" id="657326"/>
    <lineage>
        <taxon>Bacteria</taxon>
        <taxon>Pseudomonadati</taxon>
        <taxon>Bacteroidota</taxon>
        <taxon>Flavobacteriia</taxon>
        <taxon>Flavobacteriales</taxon>
        <taxon>Flavobacteriaceae</taxon>
        <taxon>Flavobacterium</taxon>
    </lineage>
</organism>
<dbReference type="PANTHER" id="PTHR31435">
    <property type="entry name" value="PROTEIN NATD1"/>
    <property type="match status" value="1"/>
</dbReference>
<keyword evidence="2" id="KW-0808">Transferase</keyword>
<dbReference type="Pfam" id="PF14542">
    <property type="entry name" value="Acetyltransf_CG"/>
    <property type="match status" value="1"/>
</dbReference>
<evidence type="ECO:0000313" key="3">
    <source>
        <dbReference type="Proteomes" id="UP000289775"/>
    </source>
</evidence>
<protein>
    <submittedName>
        <fullName evidence="2">Acetyltransferase</fullName>
    </submittedName>
</protein>
<dbReference type="Gene3D" id="3.40.630.30">
    <property type="match status" value="1"/>
</dbReference>
<dbReference type="Proteomes" id="UP000289775">
    <property type="component" value="Unassembled WGS sequence"/>
</dbReference>
<dbReference type="EMBL" id="JUIW01000005">
    <property type="protein sequence ID" value="RYJ43330.1"/>
    <property type="molecule type" value="Genomic_DNA"/>
</dbReference>
<dbReference type="RefSeq" id="WP_165357677.1">
    <property type="nucleotide sequence ID" value="NZ_JUIW01000005.1"/>
</dbReference>